<dbReference type="Gene3D" id="3.90.105.10">
    <property type="entry name" value="Molybdopterin biosynthesis moea protein, domain 2"/>
    <property type="match status" value="1"/>
</dbReference>
<dbReference type="Proteomes" id="UP001597264">
    <property type="component" value="Unassembled WGS sequence"/>
</dbReference>
<proteinExistence type="predicted"/>
<keyword evidence="4" id="KW-1185">Reference proteome</keyword>
<name>A0ABW3UD04_9GAMM</name>
<feature type="region of interest" description="Disordered" evidence="1">
    <location>
        <begin position="99"/>
        <end position="130"/>
    </location>
</feature>
<comment type="caution">
    <text evidence="3">The sequence shown here is derived from an EMBL/GenBank/DDBJ whole genome shotgun (WGS) entry which is preliminary data.</text>
</comment>
<gene>
    <name evidence="3" type="ORF">ACFQ2X_17300</name>
</gene>
<evidence type="ECO:0000256" key="1">
    <source>
        <dbReference type="SAM" id="MobiDB-lite"/>
    </source>
</evidence>
<feature type="domain" description="Orn/Lys/Arg decarboxylase C-terminal" evidence="2">
    <location>
        <begin position="59"/>
        <end position="101"/>
    </location>
</feature>
<reference evidence="4" key="1">
    <citation type="journal article" date="2019" name="Int. J. Syst. Evol. Microbiol.">
        <title>The Global Catalogue of Microorganisms (GCM) 10K type strain sequencing project: providing services to taxonomists for standard genome sequencing and annotation.</title>
        <authorList>
            <consortium name="The Broad Institute Genomics Platform"/>
            <consortium name="The Broad Institute Genome Sequencing Center for Infectious Disease"/>
            <person name="Wu L."/>
            <person name="Ma J."/>
        </authorList>
    </citation>
    <scope>NUCLEOTIDE SEQUENCE [LARGE SCALE GENOMIC DNA]</scope>
    <source>
        <strain evidence="4">CCUG 54356</strain>
    </source>
</reference>
<feature type="compositionally biased region" description="Gly residues" evidence="1">
    <location>
        <begin position="120"/>
        <end position="130"/>
    </location>
</feature>
<dbReference type="SUPFAM" id="SSF55904">
    <property type="entry name" value="Ornithine decarboxylase C-terminal domain"/>
    <property type="match status" value="1"/>
</dbReference>
<organism evidence="3 4">
    <name type="scientific">Microbulbifer celer</name>
    <dbReference type="NCBI Taxonomy" id="435905"/>
    <lineage>
        <taxon>Bacteria</taxon>
        <taxon>Pseudomonadati</taxon>
        <taxon>Pseudomonadota</taxon>
        <taxon>Gammaproteobacteria</taxon>
        <taxon>Cellvibrionales</taxon>
        <taxon>Microbulbiferaceae</taxon>
        <taxon>Microbulbifer</taxon>
    </lineage>
</organism>
<accession>A0ABW3UD04</accession>
<evidence type="ECO:0000313" key="4">
    <source>
        <dbReference type="Proteomes" id="UP001597264"/>
    </source>
</evidence>
<dbReference type="RefSeq" id="WP_230435135.1">
    <property type="nucleotide sequence ID" value="NZ_CP087715.1"/>
</dbReference>
<evidence type="ECO:0000259" key="2">
    <source>
        <dbReference type="Pfam" id="PF03711"/>
    </source>
</evidence>
<dbReference type="EMBL" id="JBHTLR010000034">
    <property type="protein sequence ID" value="MFD1218361.1"/>
    <property type="molecule type" value="Genomic_DNA"/>
</dbReference>
<sequence>MLRLIHSLKQLARNTRKRTHAGSPRRQPEFTRFTYLLGDAYFADTEELPLMDNGTLAEKQLIGRTSADEIVPYSPGIPVLVPGQEISVQIVRYLQQLLQGQKTHRDPRPDLPLGRAAAAGGQGGGQEEAG</sequence>
<dbReference type="Pfam" id="PF03711">
    <property type="entry name" value="OKR_DC_1_C"/>
    <property type="match status" value="1"/>
</dbReference>
<protein>
    <recommendedName>
        <fullName evidence="2">Orn/Lys/Arg decarboxylase C-terminal domain-containing protein</fullName>
    </recommendedName>
</protein>
<dbReference type="InterPro" id="IPR036633">
    <property type="entry name" value="Prn/Lys/Arg_de-COase_C_sf"/>
</dbReference>
<dbReference type="InterPro" id="IPR008286">
    <property type="entry name" value="Prn/Lys/Arg_de-COase_C"/>
</dbReference>
<evidence type="ECO:0000313" key="3">
    <source>
        <dbReference type="EMBL" id="MFD1218361.1"/>
    </source>
</evidence>